<dbReference type="EMBL" id="BNAO01000013">
    <property type="protein sequence ID" value="GHG77942.1"/>
    <property type="molecule type" value="Genomic_DNA"/>
</dbReference>
<dbReference type="Gene3D" id="3.40.50.880">
    <property type="match status" value="1"/>
</dbReference>
<protein>
    <recommendedName>
        <fullName evidence="4">Cyanophycinase</fullName>
    </recommendedName>
</protein>
<organism evidence="2 3">
    <name type="scientific">Alishewanella longhuensis</name>
    <dbReference type="NCBI Taxonomy" id="1091037"/>
    <lineage>
        <taxon>Bacteria</taxon>
        <taxon>Pseudomonadati</taxon>
        <taxon>Pseudomonadota</taxon>
        <taxon>Gammaproteobacteria</taxon>
        <taxon>Alteromonadales</taxon>
        <taxon>Alteromonadaceae</taxon>
        <taxon>Alishewanella</taxon>
    </lineage>
</organism>
<reference evidence="3" key="1">
    <citation type="journal article" date="2019" name="Int. J. Syst. Evol. Microbiol.">
        <title>The Global Catalogue of Microorganisms (GCM) 10K type strain sequencing project: providing services to taxonomists for standard genome sequencing and annotation.</title>
        <authorList>
            <consortium name="The Broad Institute Genomics Platform"/>
            <consortium name="The Broad Institute Genome Sequencing Center for Infectious Disease"/>
            <person name="Wu L."/>
            <person name="Ma J."/>
        </authorList>
    </citation>
    <scope>NUCLEOTIDE SEQUENCE [LARGE SCALE GENOMIC DNA]</scope>
    <source>
        <strain evidence="3">CGMCC 1.7003</strain>
    </source>
</reference>
<evidence type="ECO:0000256" key="1">
    <source>
        <dbReference type="SAM" id="SignalP"/>
    </source>
</evidence>
<keyword evidence="3" id="KW-1185">Reference proteome</keyword>
<feature type="signal peptide" evidence="1">
    <location>
        <begin position="1"/>
        <end position="24"/>
    </location>
</feature>
<proteinExistence type="predicted"/>
<accession>A0ABQ3L6N8</accession>
<dbReference type="SUPFAM" id="SSF52317">
    <property type="entry name" value="Class I glutamine amidotransferase-like"/>
    <property type="match status" value="1"/>
</dbReference>
<dbReference type="CDD" id="cd03145">
    <property type="entry name" value="GAT1_cyanophycinase"/>
    <property type="match status" value="1"/>
</dbReference>
<dbReference type="PANTHER" id="PTHR36175">
    <property type="entry name" value="CYANOPHYCINASE"/>
    <property type="match status" value="1"/>
</dbReference>
<sequence length="610" mass="65880">MRLSCISLLIAGSLLSVPGLLARAAIEQEPDAPVILELAPAEQSTLLPEADYDLMLVGGGLATCSSMSARSCSDQAKFSKLAKTSNAYLLHPTTLQLFAGAELFTAERASLQQQLATLFNSLPQAQGKLLTESQLIEQWRSFQATETLAVSGEELWQSLSERELNAVLDYLEVPTLSADGKYRLTEQVDLAQTTHAESAELYRQFVQLATKKAQAKGREQAKVLVVTASSRDPFAAVDFYLDAFRQAGAATQWLPLTAALQRAITEQNCAALPQYLANIHGSYRREQIYADLFTSKQQLCEKGSSAVVALIADADGIFFNGGDQSLTYQALRHSDGSASAELLAILEAVKQKRLLVGGTSAGTAVMSGSQFFADDTATTTVPMISNGDSYHALQYGAKAAAAPWPGCRKEQRCPDEMSERQLTFTATGGLGLFPLGILDTHFAERGRQARLLVLQQATQTKLAFGVDEATALLVDLSLQAEGIVQLKASGAAEVYISELLPESTPAALLADTYSLNAGDTAVWQQGKITLFPTEDKTKLVNSAEPLQSKSPLFSRDHYRSLSHSLCRSNFTAATVSEPPYLIRVSKVDSCYQSADGKLSAKQRLRIITEQ</sequence>
<evidence type="ECO:0000313" key="2">
    <source>
        <dbReference type="EMBL" id="GHG77942.1"/>
    </source>
</evidence>
<dbReference type="InterPro" id="IPR029062">
    <property type="entry name" value="Class_I_gatase-like"/>
</dbReference>
<evidence type="ECO:0008006" key="4">
    <source>
        <dbReference type="Google" id="ProtNLM"/>
    </source>
</evidence>
<feature type="chain" id="PRO_5045904856" description="Cyanophycinase" evidence="1">
    <location>
        <begin position="25"/>
        <end position="610"/>
    </location>
</feature>
<keyword evidence="1" id="KW-0732">Signal</keyword>
<evidence type="ECO:0000313" key="3">
    <source>
        <dbReference type="Proteomes" id="UP000659697"/>
    </source>
</evidence>
<dbReference type="PANTHER" id="PTHR36175:SF1">
    <property type="entry name" value="CYANOPHYCINASE"/>
    <property type="match status" value="1"/>
</dbReference>
<gene>
    <name evidence="2" type="ORF">GCM10010919_33910</name>
</gene>
<dbReference type="RefSeq" id="WP_189434286.1">
    <property type="nucleotide sequence ID" value="NZ_BNAO01000013.1"/>
</dbReference>
<dbReference type="Proteomes" id="UP000659697">
    <property type="component" value="Unassembled WGS sequence"/>
</dbReference>
<name>A0ABQ3L6N8_9ALTE</name>
<comment type="caution">
    <text evidence="2">The sequence shown here is derived from an EMBL/GenBank/DDBJ whole genome shotgun (WGS) entry which is preliminary data.</text>
</comment>